<reference evidence="2" key="1">
    <citation type="journal article" date="2008" name="Nat. Genet.">
        <title>The Pristionchus pacificus genome provides a unique perspective on nematode lifestyle and parasitism.</title>
        <authorList>
            <person name="Dieterich C."/>
            <person name="Clifton S.W."/>
            <person name="Schuster L.N."/>
            <person name="Chinwalla A."/>
            <person name="Delehaunty K."/>
            <person name="Dinkelacker I."/>
            <person name="Fulton L."/>
            <person name="Fulton R."/>
            <person name="Godfrey J."/>
            <person name="Minx P."/>
            <person name="Mitreva M."/>
            <person name="Roeseler W."/>
            <person name="Tian H."/>
            <person name="Witte H."/>
            <person name="Yang S.P."/>
            <person name="Wilson R.K."/>
            <person name="Sommer R.J."/>
        </authorList>
    </citation>
    <scope>NUCLEOTIDE SEQUENCE [LARGE SCALE GENOMIC DNA]</scope>
    <source>
        <strain evidence="2">PS312</strain>
    </source>
</reference>
<organism evidence="1 2">
    <name type="scientific">Pristionchus pacificus</name>
    <name type="common">Parasitic nematode worm</name>
    <dbReference type="NCBI Taxonomy" id="54126"/>
    <lineage>
        <taxon>Eukaryota</taxon>
        <taxon>Metazoa</taxon>
        <taxon>Ecdysozoa</taxon>
        <taxon>Nematoda</taxon>
        <taxon>Chromadorea</taxon>
        <taxon>Rhabditida</taxon>
        <taxon>Rhabditina</taxon>
        <taxon>Diplogasteromorpha</taxon>
        <taxon>Diplogasteroidea</taxon>
        <taxon>Neodiplogasteridae</taxon>
        <taxon>Pristionchus</taxon>
    </lineage>
</organism>
<proteinExistence type="predicted"/>
<evidence type="ECO:0000313" key="1">
    <source>
        <dbReference type="EnsemblMetazoa" id="PPA38943.1"/>
    </source>
</evidence>
<dbReference type="EnsemblMetazoa" id="PPA38943.1">
    <property type="protein sequence ID" value="PPA38943.1"/>
    <property type="gene ID" value="WBGene00277312"/>
</dbReference>
<dbReference type="AlphaFoldDB" id="A0A2A6BD23"/>
<sequence>MVHLNETELIEYLLEVYGVFYSPTSVVIQLIMCFVAILFYVVFTITVSTTPFQLSCRVILLANSVASSVMITVHIIRSLVTVIELPTKFATDFSFNIYAGLGNNLLLLTTAAMAVYTFYDARRLYSVGKEHHTLETRYRMNTVSVLVCAALLMTRNRAMRKRLSILSHLKCLAPPVEFNTDTSTTTYFTMLEQHWK</sequence>
<gene>
    <name evidence="1" type="primary">WBGene00277312</name>
</gene>
<evidence type="ECO:0000313" key="2">
    <source>
        <dbReference type="Proteomes" id="UP000005239"/>
    </source>
</evidence>
<accession>A0A8R1YXS4</accession>
<protein>
    <submittedName>
        <fullName evidence="1">Uncharacterized protein</fullName>
    </submittedName>
</protein>
<dbReference type="Proteomes" id="UP000005239">
    <property type="component" value="Unassembled WGS sequence"/>
</dbReference>
<reference evidence="1" key="2">
    <citation type="submission" date="2022-06" db="UniProtKB">
        <authorList>
            <consortium name="EnsemblMetazoa"/>
        </authorList>
    </citation>
    <scope>IDENTIFICATION</scope>
    <source>
        <strain evidence="1">PS312</strain>
    </source>
</reference>
<name>A0A2A6BD23_PRIPA</name>
<keyword evidence="2" id="KW-1185">Reference proteome</keyword>
<accession>A0A2A6BD23</accession>